<dbReference type="Pfam" id="PF01047">
    <property type="entry name" value="MarR"/>
    <property type="match status" value="1"/>
</dbReference>
<dbReference type="InterPro" id="IPR000835">
    <property type="entry name" value="HTH_MarR-typ"/>
</dbReference>
<name>A0A0E3BRI1_9BURK</name>
<dbReference type="GO" id="GO:0003677">
    <property type="term" value="F:DNA binding"/>
    <property type="evidence" value="ECO:0007669"/>
    <property type="project" value="TreeGrafter"/>
</dbReference>
<sequence>MSEDKSSGQVDRALDMLEILAGRVVHGMSNKDLTAAMRCQPSAVTRTAAQLIAKGWVEKDTTTDRFRITPRFSRLSFRALADFDRAKSELDQLQRNYTLSN</sequence>
<feature type="domain" description="HTH marR-type" evidence="1">
    <location>
        <begin position="27"/>
        <end position="59"/>
    </location>
</feature>
<dbReference type="GO" id="GO:0003700">
    <property type="term" value="F:DNA-binding transcription factor activity"/>
    <property type="evidence" value="ECO:0007669"/>
    <property type="project" value="InterPro"/>
</dbReference>
<dbReference type="InterPro" id="IPR036390">
    <property type="entry name" value="WH_DNA-bd_sf"/>
</dbReference>
<dbReference type="AlphaFoldDB" id="A0A0E3BRI1"/>
<gene>
    <name evidence="2" type="ORF">P608_17635</name>
</gene>
<dbReference type="InterPro" id="IPR050707">
    <property type="entry name" value="HTH_MetabolicPath_Reg"/>
</dbReference>
<organism evidence="2 3">
    <name type="scientific">Comamonas thiooxydans</name>
    <dbReference type="NCBI Taxonomy" id="363952"/>
    <lineage>
        <taxon>Bacteria</taxon>
        <taxon>Pseudomonadati</taxon>
        <taxon>Pseudomonadota</taxon>
        <taxon>Betaproteobacteria</taxon>
        <taxon>Burkholderiales</taxon>
        <taxon>Comamonadaceae</taxon>
        <taxon>Comamonas</taxon>
    </lineage>
</organism>
<dbReference type="InterPro" id="IPR036388">
    <property type="entry name" value="WH-like_DNA-bd_sf"/>
</dbReference>
<evidence type="ECO:0000259" key="1">
    <source>
        <dbReference type="Pfam" id="PF01047"/>
    </source>
</evidence>
<protein>
    <recommendedName>
        <fullName evidence="1">HTH marR-type domain-containing protein</fullName>
    </recommendedName>
</protein>
<accession>A0A0E3BRI1</accession>
<dbReference type="PANTHER" id="PTHR30136">
    <property type="entry name" value="HELIX-TURN-HELIX TRANSCRIPTIONAL REGULATOR, ICLR FAMILY"/>
    <property type="match status" value="1"/>
</dbReference>
<dbReference type="RefSeq" id="WP_034394789.1">
    <property type="nucleotide sequence ID" value="NZ_AWTM01000098.1"/>
</dbReference>
<evidence type="ECO:0000313" key="2">
    <source>
        <dbReference type="EMBL" id="KGH08837.1"/>
    </source>
</evidence>
<reference evidence="2 3" key="1">
    <citation type="submission" date="2013-09" db="EMBL/GenBank/DDBJ databases">
        <title>High correlation between genotypes and phenotypes of environmental bacteria Comamonas testosteroni strains.</title>
        <authorList>
            <person name="Liu L."/>
            <person name="Zhu W."/>
            <person name="Xia X."/>
            <person name="Xu B."/>
            <person name="Luo M."/>
            <person name="Wang G."/>
        </authorList>
    </citation>
    <scope>NUCLEOTIDE SEQUENCE [LARGE SCALE GENOMIC DNA]</scope>
    <source>
        <strain evidence="2 3">DF2</strain>
    </source>
</reference>
<comment type="caution">
    <text evidence="2">The sequence shown here is derived from an EMBL/GenBank/DDBJ whole genome shotgun (WGS) entry which is preliminary data.</text>
</comment>
<keyword evidence="3" id="KW-1185">Reference proteome</keyword>
<dbReference type="Gene3D" id="1.10.10.10">
    <property type="entry name" value="Winged helix-like DNA-binding domain superfamily/Winged helix DNA-binding domain"/>
    <property type="match status" value="1"/>
</dbReference>
<dbReference type="Proteomes" id="UP000029549">
    <property type="component" value="Unassembled WGS sequence"/>
</dbReference>
<dbReference type="SUPFAM" id="SSF46785">
    <property type="entry name" value="Winged helix' DNA-binding domain"/>
    <property type="match status" value="1"/>
</dbReference>
<evidence type="ECO:0000313" key="3">
    <source>
        <dbReference type="Proteomes" id="UP000029549"/>
    </source>
</evidence>
<dbReference type="EMBL" id="AWTP01000122">
    <property type="protein sequence ID" value="KGH08837.1"/>
    <property type="molecule type" value="Genomic_DNA"/>
</dbReference>
<proteinExistence type="predicted"/>
<dbReference type="PANTHER" id="PTHR30136:SF35">
    <property type="entry name" value="HTH-TYPE TRANSCRIPTIONAL REGULATOR RV1719"/>
    <property type="match status" value="1"/>
</dbReference>
<dbReference type="GO" id="GO:0045892">
    <property type="term" value="P:negative regulation of DNA-templated transcription"/>
    <property type="evidence" value="ECO:0007669"/>
    <property type="project" value="TreeGrafter"/>
</dbReference>